<evidence type="ECO:0000313" key="2">
    <source>
        <dbReference type="WBParaSite" id="SSLN_0001988701-mRNA-1"/>
    </source>
</evidence>
<keyword evidence="1" id="KW-1133">Transmembrane helix</keyword>
<dbReference type="WBParaSite" id="SSLN_0001988701-mRNA-1">
    <property type="protein sequence ID" value="SSLN_0001988701-mRNA-1"/>
    <property type="gene ID" value="SSLN_0001988701"/>
</dbReference>
<dbReference type="AlphaFoldDB" id="A0A183TRR5"/>
<keyword evidence="1" id="KW-0812">Transmembrane</keyword>
<name>A0A183TRR5_SCHSO</name>
<sequence>LVNQCLEHQPTVEITTSTALTALEPSLTAWAYSVKCTSTANGIHRNVYNVNTPCTPFSPVNLTTTANPTITNDSPPTPPDFSCPVRAQVHLKYWPRRSPLNPSHGGRPVLTPCYLLELQPSLAMAANLAQAMEQSVNVAFDMFLPTRMIDELVLEKRFYEILQTEIERIEPPGLSYSQALQRDVCAFHLLALTNMSFFDFAANNTNCISPRSVHIDCKCCQNWQIIVVTVIVVTITIWPPLAGFCEQ</sequence>
<evidence type="ECO:0000256" key="1">
    <source>
        <dbReference type="SAM" id="Phobius"/>
    </source>
</evidence>
<organism evidence="2">
    <name type="scientific">Schistocephalus solidus</name>
    <name type="common">Tapeworm</name>
    <dbReference type="NCBI Taxonomy" id="70667"/>
    <lineage>
        <taxon>Eukaryota</taxon>
        <taxon>Metazoa</taxon>
        <taxon>Spiralia</taxon>
        <taxon>Lophotrochozoa</taxon>
        <taxon>Platyhelminthes</taxon>
        <taxon>Cestoda</taxon>
        <taxon>Eucestoda</taxon>
        <taxon>Diphyllobothriidea</taxon>
        <taxon>Diphyllobothriidae</taxon>
        <taxon>Schistocephalus</taxon>
    </lineage>
</organism>
<feature type="transmembrane region" description="Helical" evidence="1">
    <location>
        <begin position="223"/>
        <end position="245"/>
    </location>
</feature>
<reference evidence="2" key="1">
    <citation type="submission" date="2016-06" db="UniProtKB">
        <authorList>
            <consortium name="WormBaseParasite"/>
        </authorList>
    </citation>
    <scope>IDENTIFICATION</scope>
</reference>
<keyword evidence="1" id="KW-0472">Membrane</keyword>
<protein>
    <submittedName>
        <fullName evidence="2">Ras-GEF domain-containing protein</fullName>
    </submittedName>
</protein>
<accession>A0A183TRR5</accession>
<proteinExistence type="predicted"/>